<dbReference type="Gene3D" id="1.20.1420.30">
    <property type="entry name" value="NCX, central ion-binding region"/>
    <property type="match status" value="2"/>
</dbReference>
<evidence type="ECO:0000256" key="6">
    <source>
        <dbReference type="ARBA" id="ARBA00023136"/>
    </source>
</evidence>
<evidence type="ECO:0000256" key="5">
    <source>
        <dbReference type="ARBA" id="ARBA00022989"/>
    </source>
</evidence>
<feature type="domain" description="Sodium/calcium exchanger membrane region" evidence="9">
    <location>
        <begin position="112"/>
        <end position="251"/>
    </location>
</feature>
<keyword evidence="8" id="KW-0732">Signal</keyword>
<feature type="transmembrane region" description="Helical" evidence="7">
    <location>
        <begin position="528"/>
        <end position="553"/>
    </location>
</feature>
<feature type="transmembrane region" description="Helical" evidence="7">
    <location>
        <begin position="105"/>
        <end position="125"/>
    </location>
</feature>
<feature type="transmembrane region" description="Helical" evidence="7">
    <location>
        <begin position="656"/>
        <end position="676"/>
    </location>
</feature>
<comment type="caution">
    <text evidence="10">The sequence shown here is derived from an EMBL/GenBank/DDBJ whole genome shotgun (WGS) entry which is preliminary data.</text>
</comment>
<feature type="transmembrane region" description="Helical" evidence="7">
    <location>
        <begin position="794"/>
        <end position="813"/>
    </location>
</feature>
<evidence type="ECO:0000256" key="4">
    <source>
        <dbReference type="ARBA" id="ARBA00022692"/>
    </source>
</evidence>
<keyword evidence="4 7" id="KW-0812">Transmembrane</keyword>
<evidence type="ECO:0000256" key="8">
    <source>
        <dbReference type="SAM" id="SignalP"/>
    </source>
</evidence>
<feature type="transmembrane region" description="Helical" evidence="7">
    <location>
        <begin position="629"/>
        <end position="650"/>
    </location>
</feature>
<feature type="transmembrane region" description="Helical" evidence="7">
    <location>
        <begin position="688"/>
        <end position="707"/>
    </location>
</feature>
<evidence type="ECO:0000256" key="3">
    <source>
        <dbReference type="ARBA" id="ARBA00022448"/>
    </source>
</evidence>
<comment type="subcellular location">
    <subcellularLocation>
        <location evidence="1">Membrane</location>
        <topology evidence="1">Multi-pass membrane protein</topology>
    </subcellularLocation>
</comment>
<evidence type="ECO:0000259" key="9">
    <source>
        <dbReference type="Pfam" id="PF01699"/>
    </source>
</evidence>
<feature type="chain" id="PRO_5040165144" evidence="8">
    <location>
        <begin position="25"/>
        <end position="822"/>
    </location>
</feature>
<protein>
    <submittedName>
        <fullName evidence="10">Sodium/calcium exchanger protein-domain-containing protein</fullName>
    </submittedName>
</protein>
<keyword evidence="3" id="KW-0813">Transport</keyword>
<organism evidence="10 11">
    <name type="scientific">Thelephora terrestris</name>
    <dbReference type="NCBI Taxonomy" id="56493"/>
    <lineage>
        <taxon>Eukaryota</taxon>
        <taxon>Fungi</taxon>
        <taxon>Dikarya</taxon>
        <taxon>Basidiomycota</taxon>
        <taxon>Agaricomycotina</taxon>
        <taxon>Agaricomycetes</taxon>
        <taxon>Thelephorales</taxon>
        <taxon>Thelephoraceae</taxon>
        <taxon>Thelephora</taxon>
    </lineage>
</organism>
<dbReference type="GO" id="GO:0006874">
    <property type="term" value="P:intracellular calcium ion homeostasis"/>
    <property type="evidence" value="ECO:0007669"/>
    <property type="project" value="TreeGrafter"/>
</dbReference>
<dbReference type="InterPro" id="IPR044880">
    <property type="entry name" value="NCX_ion-bd_dom_sf"/>
</dbReference>
<dbReference type="AlphaFoldDB" id="A0A9P6HNH0"/>
<feature type="transmembrane region" description="Helical" evidence="7">
    <location>
        <begin position="766"/>
        <end position="788"/>
    </location>
</feature>
<keyword evidence="6 7" id="KW-0472">Membrane</keyword>
<proteinExistence type="inferred from homology"/>
<feature type="transmembrane region" description="Helical" evidence="7">
    <location>
        <begin position="719"/>
        <end position="745"/>
    </location>
</feature>
<feature type="transmembrane region" description="Helical" evidence="7">
    <location>
        <begin position="180"/>
        <end position="201"/>
    </location>
</feature>
<gene>
    <name evidence="10" type="ORF">BJ322DRAFT_1039083</name>
</gene>
<reference evidence="10" key="1">
    <citation type="journal article" date="2020" name="Nat. Commun.">
        <title>Large-scale genome sequencing of mycorrhizal fungi provides insights into the early evolution of symbiotic traits.</title>
        <authorList>
            <person name="Miyauchi S."/>
            <person name="Kiss E."/>
            <person name="Kuo A."/>
            <person name="Drula E."/>
            <person name="Kohler A."/>
            <person name="Sanchez-Garcia M."/>
            <person name="Morin E."/>
            <person name="Andreopoulos B."/>
            <person name="Barry K.W."/>
            <person name="Bonito G."/>
            <person name="Buee M."/>
            <person name="Carver A."/>
            <person name="Chen C."/>
            <person name="Cichocki N."/>
            <person name="Clum A."/>
            <person name="Culley D."/>
            <person name="Crous P.W."/>
            <person name="Fauchery L."/>
            <person name="Girlanda M."/>
            <person name="Hayes R.D."/>
            <person name="Keri Z."/>
            <person name="LaButti K."/>
            <person name="Lipzen A."/>
            <person name="Lombard V."/>
            <person name="Magnuson J."/>
            <person name="Maillard F."/>
            <person name="Murat C."/>
            <person name="Nolan M."/>
            <person name="Ohm R.A."/>
            <person name="Pangilinan J."/>
            <person name="Pereira M.F."/>
            <person name="Perotto S."/>
            <person name="Peter M."/>
            <person name="Pfister S."/>
            <person name="Riley R."/>
            <person name="Sitrit Y."/>
            <person name="Stielow J.B."/>
            <person name="Szollosi G."/>
            <person name="Zifcakova L."/>
            <person name="Stursova M."/>
            <person name="Spatafora J.W."/>
            <person name="Tedersoo L."/>
            <person name="Vaario L.M."/>
            <person name="Yamada A."/>
            <person name="Yan M."/>
            <person name="Wang P."/>
            <person name="Xu J."/>
            <person name="Bruns T."/>
            <person name="Baldrian P."/>
            <person name="Vilgalys R."/>
            <person name="Dunand C."/>
            <person name="Henrissat B."/>
            <person name="Grigoriev I.V."/>
            <person name="Hibbett D."/>
            <person name="Nagy L.G."/>
            <person name="Martin F.M."/>
        </authorList>
    </citation>
    <scope>NUCLEOTIDE SEQUENCE</scope>
    <source>
        <strain evidence="10">UH-Tt-Lm1</strain>
    </source>
</reference>
<dbReference type="GO" id="GO:0016020">
    <property type="term" value="C:membrane"/>
    <property type="evidence" value="ECO:0007669"/>
    <property type="project" value="UniProtKB-SubCell"/>
</dbReference>
<dbReference type="Proteomes" id="UP000736335">
    <property type="component" value="Unassembled WGS sequence"/>
</dbReference>
<evidence type="ECO:0000256" key="1">
    <source>
        <dbReference type="ARBA" id="ARBA00004141"/>
    </source>
</evidence>
<keyword evidence="11" id="KW-1185">Reference proteome</keyword>
<feature type="domain" description="Sodium/calcium exchanger membrane region" evidence="9">
    <location>
        <begin position="665"/>
        <end position="810"/>
    </location>
</feature>
<evidence type="ECO:0000313" key="11">
    <source>
        <dbReference type="Proteomes" id="UP000736335"/>
    </source>
</evidence>
<name>A0A9P6HNH0_9AGAM</name>
<evidence type="ECO:0000256" key="2">
    <source>
        <dbReference type="ARBA" id="ARBA00008170"/>
    </source>
</evidence>
<evidence type="ECO:0000256" key="7">
    <source>
        <dbReference type="SAM" id="Phobius"/>
    </source>
</evidence>
<feature type="transmembrane region" description="Helical" evidence="7">
    <location>
        <begin position="233"/>
        <end position="256"/>
    </location>
</feature>
<comment type="similarity">
    <text evidence="2">Belongs to the Ca(2+):cation antiporter (CaCA) (TC 2.A.19) family.</text>
</comment>
<dbReference type="Pfam" id="PF01699">
    <property type="entry name" value="Na_Ca_ex"/>
    <property type="match status" value="2"/>
</dbReference>
<dbReference type="OrthoDB" id="407410at2759"/>
<evidence type="ECO:0000313" key="10">
    <source>
        <dbReference type="EMBL" id="KAF9790974.1"/>
    </source>
</evidence>
<feature type="transmembrane region" description="Helical" evidence="7">
    <location>
        <begin position="208"/>
        <end position="227"/>
    </location>
</feature>
<accession>A0A9P6HNH0</accession>
<dbReference type="PANTHER" id="PTHR12266:SF0">
    <property type="entry name" value="MITOCHONDRIAL SODIUM_CALCIUM EXCHANGER PROTEIN"/>
    <property type="match status" value="1"/>
</dbReference>
<feature type="transmembrane region" description="Helical" evidence="7">
    <location>
        <begin position="604"/>
        <end position="622"/>
    </location>
</feature>
<keyword evidence="5 7" id="KW-1133">Transmembrane helix</keyword>
<dbReference type="InterPro" id="IPR051359">
    <property type="entry name" value="CaCA_antiporter"/>
</dbReference>
<sequence>MARSQATLIFAAALVVNVLLLSQSELTNIAVQHHDGQDFKAGMSLLRRGLFATESEGSGENCRPTMLPLEDQCTHVKKECPGPESFLSIPYVEQYFCARPEVRPWTFAGFVVWLVFLFSTIGISASDFFCPNLATVAQTLGLDENVAGVTFLAFGNGSPDVFSTFSAMRSNTGSLAVGELFGAASFIVSCVVGSMCIIRPFKVKKYPFLRDVGFFFIAVSLVIAVLWDGRLLLWETLLLVGLYFIYVCVVIVGSWWERRQEARSAHEALIRNEYSAEGLPEIAYRDEEPYRDELDDDEASIVPTPEEFDFSQSLMPTATPMDETSFARPRAHSQPGPPRIQTDFPRRHYSTVREHHPGTGSTSPTLNHSTYRRPRATSHQMPSFSLIGALEFRQVVASLASQAAGDPLNLHIYQESPLTPYVRGHYPHHHHHPSVSQPRTPDQEVLWAGATGSVQLHERSPNMSPAANVGRLEQMIFPSNTPSEADTASQQFTPPSKRQRVKYALYRTWHILFPTLHHFWDKPFLGKIVALFAAPAVMALTITLPVVVTPFLAEKPSEKPPTIAAGSPDSRLIDFEEEGMEVERALTAEEETVEQMHELKYNKWLMAAQCIFGPLWCVSVLFDGMKHEAWLLLAIAIIGSAAAILVLIFSDSGEHPTMRILRCMMGFFVAIVWIMAIADEVVGVLRAFGFIFGLSDALIGLTIFAVGNSLADLVANMSVAVFAPIMGFSACFGGPMLNILLGVGISGSYIISKSSKPYDLPLSRTLLVNGFGLLAILIMTVVVVPWNGFFLTRAWGILLICCYAVLLTVTVFVELKGDSLAF</sequence>
<feature type="signal peptide" evidence="8">
    <location>
        <begin position="1"/>
        <end position="24"/>
    </location>
</feature>
<reference evidence="10" key="2">
    <citation type="submission" date="2020-11" db="EMBL/GenBank/DDBJ databases">
        <authorList>
            <consortium name="DOE Joint Genome Institute"/>
            <person name="Kuo A."/>
            <person name="Miyauchi S."/>
            <person name="Kiss E."/>
            <person name="Drula E."/>
            <person name="Kohler A."/>
            <person name="Sanchez-Garcia M."/>
            <person name="Andreopoulos B."/>
            <person name="Barry K.W."/>
            <person name="Bonito G."/>
            <person name="Buee M."/>
            <person name="Carver A."/>
            <person name="Chen C."/>
            <person name="Cichocki N."/>
            <person name="Clum A."/>
            <person name="Culley D."/>
            <person name="Crous P.W."/>
            <person name="Fauchery L."/>
            <person name="Girlanda M."/>
            <person name="Hayes R."/>
            <person name="Keri Z."/>
            <person name="Labutti K."/>
            <person name="Lipzen A."/>
            <person name="Lombard V."/>
            <person name="Magnuson J."/>
            <person name="Maillard F."/>
            <person name="Morin E."/>
            <person name="Murat C."/>
            <person name="Nolan M."/>
            <person name="Ohm R."/>
            <person name="Pangilinan J."/>
            <person name="Pereira M."/>
            <person name="Perotto S."/>
            <person name="Peter M."/>
            <person name="Riley R."/>
            <person name="Sitrit Y."/>
            <person name="Stielow B."/>
            <person name="Szollosi G."/>
            <person name="Zifcakova L."/>
            <person name="Stursova M."/>
            <person name="Spatafora J.W."/>
            <person name="Tedersoo L."/>
            <person name="Vaario L.-M."/>
            <person name="Yamada A."/>
            <person name="Yan M."/>
            <person name="Wang P."/>
            <person name="Xu J."/>
            <person name="Bruns T."/>
            <person name="Baldrian P."/>
            <person name="Vilgalys R."/>
            <person name="Henrissat B."/>
            <person name="Grigoriev I.V."/>
            <person name="Hibbett D."/>
            <person name="Nagy L.G."/>
            <person name="Martin F.M."/>
        </authorList>
    </citation>
    <scope>NUCLEOTIDE SEQUENCE</scope>
    <source>
        <strain evidence="10">UH-Tt-Lm1</strain>
    </source>
</reference>
<dbReference type="InterPro" id="IPR004837">
    <property type="entry name" value="NaCa_Exmemb"/>
</dbReference>
<dbReference type="GO" id="GO:0008324">
    <property type="term" value="F:monoatomic cation transmembrane transporter activity"/>
    <property type="evidence" value="ECO:0007669"/>
    <property type="project" value="TreeGrafter"/>
</dbReference>
<dbReference type="EMBL" id="WIUZ02000002">
    <property type="protein sequence ID" value="KAF9790974.1"/>
    <property type="molecule type" value="Genomic_DNA"/>
</dbReference>
<dbReference type="PANTHER" id="PTHR12266">
    <property type="entry name" value="NA+/CA2+ K+ INDEPENDENT EXCHANGER"/>
    <property type="match status" value="1"/>
</dbReference>